<feature type="transmembrane region" description="Helical" evidence="1">
    <location>
        <begin position="7"/>
        <end position="27"/>
    </location>
</feature>
<evidence type="ECO:0008006" key="5">
    <source>
        <dbReference type="Google" id="ProtNLM"/>
    </source>
</evidence>
<keyword evidence="4" id="KW-1185">Reference proteome</keyword>
<dbReference type="Gramene" id="XM_028328968.1">
    <property type="protein sequence ID" value="XP_028184769.1"/>
    <property type="gene ID" value="LOC114371564"/>
</dbReference>
<protein>
    <recommendedName>
        <fullName evidence="5">Transmembrane protein</fullName>
    </recommendedName>
</protein>
<evidence type="ECO:0000256" key="1">
    <source>
        <dbReference type="SAM" id="Phobius"/>
    </source>
</evidence>
<dbReference type="PANTHER" id="PTHR33564:SF8">
    <property type="entry name" value="TRANSMEMBRANE PROTEIN"/>
    <property type="match status" value="1"/>
</dbReference>
<accession>A0A0B2QNC3</accession>
<proteinExistence type="predicted"/>
<dbReference type="Proteomes" id="UP000289340">
    <property type="component" value="Chromosome 2"/>
</dbReference>
<organism evidence="2">
    <name type="scientific">Glycine soja</name>
    <name type="common">Wild soybean</name>
    <dbReference type="NCBI Taxonomy" id="3848"/>
    <lineage>
        <taxon>Eukaryota</taxon>
        <taxon>Viridiplantae</taxon>
        <taxon>Streptophyta</taxon>
        <taxon>Embryophyta</taxon>
        <taxon>Tracheophyta</taxon>
        <taxon>Spermatophyta</taxon>
        <taxon>Magnoliopsida</taxon>
        <taxon>eudicotyledons</taxon>
        <taxon>Gunneridae</taxon>
        <taxon>Pentapetalae</taxon>
        <taxon>rosids</taxon>
        <taxon>fabids</taxon>
        <taxon>Fabales</taxon>
        <taxon>Fabaceae</taxon>
        <taxon>Papilionoideae</taxon>
        <taxon>50 kb inversion clade</taxon>
        <taxon>NPAAA clade</taxon>
        <taxon>indigoferoid/millettioid clade</taxon>
        <taxon>Phaseoleae</taxon>
        <taxon>Glycine</taxon>
        <taxon>Glycine subgen. Soja</taxon>
    </lineage>
</organism>
<dbReference type="EMBL" id="KN657752">
    <property type="protein sequence ID" value="KHN21679.1"/>
    <property type="molecule type" value="Genomic_DNA"/>
</dbReference>
<evidence type="ECO:0000313" key="2">
    <source>
        <dbReference type="EMBL" id="KHN21679.1"/>
    </source>
</evidence>
<dbReference type="Proteomes" id="UP000053555">
    <property type="component" value="Unassembled WGS sequence"/>
</dbReference>
<evidence type="ECO:0000313" key="4">
    <source>
        <dbReference type="Proteomes" id="UP000289340"/>
    </source>
</evidence>
<gene>
    <name evidence="3" type="ORF">D0Y65_004378</name>
    <name evidence="2" type="ORF">glysoja_042687</name>
</gene>
<reference evidence="2" key="1">
    <citation type="submission" date="2014-07" db="EMBL/GenBank/DDBJ databases">
        <title>Identification of a novel salt tolerance gene in wild soybean by whole-genome sequencing.</title>
        <authorList>
            <person name="Lam H.-M."/>
            <person name="Qi X."/>
            <person name="Li M.-W."/>
            <person name="Liu X."/>
            <person name="Xie M."/>
            <person name="Ni M."/>
            <person name="Xu X."/>
        </authorList>
    </citation>
    <scope>NUCLEOTIDE SEQUENCE [LARGE SCALE GENOMIC DNA]</scope>
    <source>
        <tissue evidence="2">Root</tissue>
    </source>
</reference>
<dbReference type="EMBL" id="QZWG01000002">
    <property type="protein sequence ID" value="RZC25654.1"/>
    <property type="molecule type" value="Genomic_DNA"/>
</dbReference>
<keyword evidence="1" id="KW-1133">Transmembrane helix</keyword>
<dbReference type="PANTHER" id="PTHR33564">
    <property type="entry name" value="TRANSMEMBRANE PROTEIN"/>
    <property type="match status" value="1"/>
</dbReference>
<keyword evidence="1" id="KW-0472">Membrane</keyword>
<name>A0A0B2QNC3_GLYSO</name>
<sequence>MESSMRLGYLMTVFAMSGSIVLLFYQVNKHLCNNFVKKFEFEIRGSMKHQTKKKVQFAKDVMEIPMEEKSDRINVARTQQVIDKVLFIDDVMKSKHEQKLKDAMPPNRAILYRGIMNDRKGRLGF</sequence>
<keyword evidence="1" id="KW-0812">Transmembrane</keyword>
<evidence type="ECO:0000313" key="3">
    <source>
        <dbReference type="EMBL" id="RZC25654.1"/>
    </source>
</evidence>
<reference evidence="3 4" key="2">
    <citation type="submission" date="2018-09" db="EMBL/GenBank/DDBJ databases">
        <title>A high-quality reference genome of wild soybean provides a powerful tool to mine soybean genomes.</title>
        <authorList>
            <person name="Xie M."/>
            <person name="Chung C.Y.L."/>
            <person name="Li M.-W."/>
            <person name="Wong F.-L."/>
            <person name="Chan T.-F."/>
            <person name="Lam H.-M."/>
        </authorList>
    </citation>
    <scope>NUCLEOTIDE SEQUENCE [LARGE SCALE GENOMIC DNA]</scope>
    <source>
        <strain evidence="4">cv. W05</strain>
        <tissue evidence="3">Hypocotyl of etiolated seedlings</tissue>
    </source>
</reference>
<dbReference type="AlphaFoldDB" id="A0A0B2QNC3"/>